<evidence type="ECO:0000256" key="8">
    <source>
        <dbReference type="SAM" id="Phobius"/>
    </source>
</evidence>
<dbReference type="InterPro" id="IPR010559">
    <property type="entry name" value="Sig_transdc_His_kin_internal"/>
</dbReference>
<evidence type="ECO:0000259" key="9">
    <source>
        <dbReference type="PROSITE" id="PS50109"/>
    </source>
</evidence>
<dbReference type="SUPFAM" id="SSF55874">
    <property type="entry name" value="ATPase domain of HSP90 chaperone/DNA topoisomerase II/histidine kinase"/>
    <property type="match status" value="1"/>
</dbReference>
<comment type="catalytic activity">
    <reaction evidence="1">
        <text>ATP + protein L-histidine = ADP + protein N-phospho-L-histidine.</text>
        <dbReference type="EC" id="2.7.13.3"/>
    </reaction>
</comment>
<comment type="subcellular location">
    <subcellularLocation>
        <location evidence="2">Membrane</location>
    </subcellularLocation>
</comment>
<keyword evidence="8" id="KW-0812">Transmembrane</keyword>
<keyword evidence="7" id="KW-0902">Two-component regulatory system</keyword>
<keyword evidence="5" id="KW-0808">Transferase</keyword>
<dbReference type="PANTHER" id="PTHR34220">
    <property type="entry name" value="SENSOR HISTIDINE KINASE YPDA"/>
    <property type="match status" value="1"/>
</dbReference>
<dbReference type="EC" id="2.7.13.3" evidence="3"/>
<protein>
    <recommendedName>
        <fullName evidence="3">histidine kinase</fullName>
        <ecNumber evidence="3">2.7.13.3</ecNumber>
    </recommendedName>
</protein>
<keyword evidence="6 11" id="KW-0418">Kinase</keyword>
<dbReference type="Gene3D" id="6.10.340.10">
    <property type="match status" value="1"/>
</dbReference>
<dbReference type="InterPro" id="IPR050640">
    <property type="entry name" value="Bact_2-comp_sensor_kinase"/>
</dbReference>
<comment type="caution">
    <text evidence="11">The sequence shown here is derived from an EMBL/GenBank/DDBJ whole genome shotgun (WGS) entry which is preliminary data.</text>
</comment>
<organism evidence="11 12">
    <name type="scientific">Enterocloster aldenensis</name>
    <dbReference type="NCBI Taxonomy" id="358742"/>
    <lineage>
        <taxon>Bacteria</taxon>
        <taxon>Bacillati</taxon>
        <taxon>Bacillota</taxon>
        <taxon>Clostridia</taxon>
        <taxon>Lachnospirales</taxon>
        <taxon>Lachnospiraceae</taxon>
        <taxon>Enterocloster</taxon>
    </lineage>
</organism>
<dbReference type="InterPro" id="IPR005467">
    <property type="entry name" value="His_kinase_dom"/>
</dbReference>
<name>A0AAW5C5I1_9FIRM</name>
<dbReference type="SMART" id="SM00304">
    <property type="entry name" value="HAMP"/>
    <property type="match status" value="1"/>
</dbReference>
<evidence type="ECO:0000313" key="12">
    <source>
        <dbReference type="Proteomes" id="UP001299608"/>
    </source>
</evidence>
<dbReference type="InterPro" id="IPR003660">
    <property type="entry name" value="HAMP_dom"/>
</dbReference>
<dbReference type="PROSITE" id="PS50109">
    <property type="entry name" value="HIS_KIN"/>
    <property type="match status" value="1"/>
</dbReference>
<keyword evidence="4" id="KW-0597">Phosphoprotein</keyword>
<dbReference type="Proteomes" id="UP001299608">
    <property type="component" value="Unassembled WGS sequence"/>
</dbReference>
<dbReference type="InterPro" id="IPR003594">
    <property type="entry name" value="HATPase_dom"/>
</dbReference>
<dbReference type="AlphaFoldDB" id="A0AAW5C5I1"/>
<reference evidence="11" key="1">
    <citation type="submission" date="2022-01" db="EMBL/GenBank/DDBJ databases">
        <title>Collection of gut derived symbiotic bacterial strains cultured from healthy donors.</title>
        <authorList>
            <person name="Lin H."/>
            <person name="Kohout C."/>
            <person name="Waligurski E."/>
            <person name="Pamer E.G."/>
        </authorList>
    </citation>
    <scope>NUCLEOTIDE SEQUENCE</scope>
    <source>
        <strain evidence="11">DFI.6.55</strain>
    </source>
</reference>
<dbReference type="GO" id="GO:0000155">
    <property type="term" value="F:phosphorelay sensor kinase activity"/>
    <property type="evidence" value="ECO:0007669"/>
    <property type="project" value="InterPro"/>
</dbReference>
<dbReference type="CDD" id="cd06225">
    <property type="entry name" value="HAMP"/>
    <property type="match status" value="1"/>
</dbReference>
<dbReference type="GO" id="GO:0016020">
    <property type="term" value="C:membrane"/>
    <property type="evidence" value="ECO:0007669"/>
    <property type="project" value="UniProtKB-SubCell"/>
</dbReference>
<evidence type="ECO:0000313" key="11">
    <source>
        <dbReference type="EMBL" id="MCG4747383.1"/>
    </source>
</evidence>
<dbReference type="InterPro" id="IPR036890">
    <property type="entry name" value="HATPase_C_sf"/>
</dbReference>
<feature type="transmembrane region" description="Helical" evidence="8">
    <location>
        <begin position="21"/>
        <end position="44"/>
    </location>
</feature>
<accession>A0AAW5C5I1</accession>
<gene>
    <name evidence="11" type="ORF">L0N08_18315</name>
</gene>
<dbReference type="SUPFAM" id="SSF158472">
    <property type="entry name" value="HAMP domain-like"/>
    <property type="match status" value="1"/>
</dbReference>
<evidence type="ECO:0000256" key="3">
    <source>
        <dbReference type="ARBA" id="ARBA00012438"/>
    </source>
</evidence>
<evidence type="ECO:0000256" key="6">
    <source>
        <dbReference type="ARBA" id="ARBA00022777"/>
    </source>
</evidence>
<sequence length="505" mass="58180">MFRYIKNLWLTISLKKKLGTFSIIVILVMGLSIAFNILIMNFSLDSFNVILNDNSLCYDLQEALEQEASAFEEYIRDRSWERAKEYRLACFKTEESIKALPFQYTDINQERYARTWNIKNGYEGYRVFRDEVLHMNPEDRGFVDKLYKVYGMQGYLQTYARRLMQATLKEGKSSYQQKVPVLYYIPSMIMAYSIVMIITVICLTKLLSNTLINPMVRLAHCSRKIARNDFSGNDVTVENKDEMGELVQAFNKMKHATEGHINTLKEKNEIAERLHKEELGRIEMEKRLDAARLELLKSQINPHFLFNTLNMIACMAKLEEADTTERMISSMSSLFRYNLKTSEQIVPLAQELKVVEDYMYIQQMRFGSRIAYDCRLEVDEEETIIPAFTLQPIVENAIIHGLSKKEQGGKILLKIWKEGNKVIISVADTGVGMSQESLLKLRGALKAGGTAWVGIGLGNICRRIHAMYKNGDFRIYSSQGNGTVVQVTVPQDEHVEMDNRNQETT</sequence>
<proteinExistence type="predicted"/>
<dbReference type="Pfam" id="PF00672">
    <property type="entry name" value="HAMP"/>
    <property type="match status" value="1"/>
</dbReference>
<feature type="domain" description="HAMP" evidence="10">
    <location>
        <begin position="209"/>
        <end position="262"/>
    </location>
</feature>
<dbReference type="EMBL" id="JAKNGE010000024">
    <property type="protein sequence ID" value="MCG4747383.1"/>
    <property type="molecule type" value="Genomic_DNA"/>
</dbReference>
<feature type="domain" description="Histidine kinase" evidence="9">
    <location>
        <begin position="390"/>
        <end position="493"/>
    </location>
</feature>
<evidence type="ECO:0000256" key="7">
    <source>
        <dbReference type="ARBA" id="ARBA00023012"/>
    </source>
</evidence>
<evidence type="ECO:0000256" key="5">
    <source>
        <dbReference type="ARBA" id="ARBA00022679"/>
    </source>
</evidence>
<dbReference type="PANTHER" id="PTHR34220:SF7">
    <property type="entry name" value="SENSOR HISTIDINE KINASE YPDA"/>
    <property type="match status" value="1"/>
</dbReference>
<evidence type="ECO:0000256" key="4">
    <source>
        <dbReference type="ARBA" id="ARBA00022553"/>
    </source>
</evidence>
<dbReference type="Pfam" id="PF02518">
    <property type="entry name" value="HATPase_c"/>
    <property type="match status" value="1"/>
</dbReference>
<dbReference type="RefSeq" id="WP_238053735.1">
    <property type="nucleotide sequence ID" value="NZ_JAKNGE010000024.1"/>
</dbReference>
<dbReference type="Pfam" id="PF06580">
    <property type="entry name" value="His_kinase"/>
    <property type="match status" value="1"/>
</dbReference>
<dbReference type="PROSITE" id="PS50885">
    <property type="entry name" value="HAMP"/>
    <property type="match status" value="1"/>
</dbReference>
<evidence type="ECO:0000256" key="2">
    <source>
        <dbReference type="ARBA" id="ARBA00004370"/>
    </source>
</evidence>
<dbReference type="Gene3D" id="3.30.565.10">
    <property type="entry name" value="Histidine kinase-like ATPase, C-terminal domain"/>
    <property type="match status" value="1"/>
</dbReference>
<feature type="transmembrane region" description="Helical" evidence="8">
    <location>
        <begin position="181"/>
        <end position="207"/>
    </location>
</feature>
<evidence type="ECO:0000259" key="10">
    <source>
        <dbReference type="PROSITE" id="PS50885"/>
    </source>
</evidence>
<keyword evidence="8" id="KW-1133">Transmembrane helix</keyword>
<keyword evidence="8" id="KW-0472">Membrane</keyword>
<evidence type="ECO:0000256" key="1">
    <source>
        <dbReference type="ARBA" id="ARBA00000085"/>
    </source>
</evidence>